<dbReference type="AlphaFoldDB" id="C0R8P5"/>
<dbReference type="EMBL" id="CP001437">
    <property type="protein sequence ID" value="ACN52856.1"/>
    <property type="molecule type" value="Genomic_DNA"/>
</dbReference>
<protein>
    <submittedName>
        <fullName evidence="1">Uncharacterized protein</fullName>
    </submittedName>
</protein>
<dbReference type="HOGENOM" id="CLU_3077416_0_0_12"/>
<geneLocation type="plasmid" evidence="1 2">
    <name>VS116_lp25</name>
</geneLocation>
<name>C0R8P5_BORVA</name>
<sequence>MYLITVKNIGTIKNGCLTKINSFSKMERNRKAIKTIKFAPYNIHHINIYGVY</sequence>
<dbReference type="Proteomes" id="UP000006163">
    <property type="component" value="Plasmid VS116_lp25"/>
</dbReference>
<gene>
    <name evidence="1" type="ORF">BVAVS116_E0014</name>
</gene>
<reference evidence="1 2" key="1">
    <citation type="journal article" date="2012" name="J. Bacteriol.">
        <title>Whole-Genome Sequences of Borrelia bissettii, Borrelia valaisiana, and Borrelia spielmanii.</title>
        <authorList>
            <person name="Schutzer S.E."/>
            <person name="Fraser-Liggett C.M."/>
            <person name="Qiu W.G."/>
            <person name="Kraiczy P."/>
            <person name="Mongodin E.F."/>
            <person name="Dunn J.J."/>
            <person name="Luft B.J."/>
            <person name="Casjens S.R."/>
        </authorList>
    </citation>
    <scope>NUCLEOTIDE SEQUENCE [LARGE SCALE GENOMIC DNA]</scope>
    <source>
        <strain evidence="1 2">VS116</strain>
        <plasmid evidence="1">VS116_lp25</plasmid>
    </source>
</reference>
<organism evidence="1 2">
    <name type="scientific">Borreliella valaisiana VS116</name>
    <dbReference type="NCBI Taxonomy" id="445987"/>
    <lineage>
        <taxon>Bacteria</taxon>
        <taxon>Pseudomonadati</taxon>
        <taxon>Spirochaetota</taxon>
        <taxon>Spirochaetia</taxon>
        <taxon>Spirochaetales</taxon>
        <taxon>Borreliaceae</taxon>
        <taxon>Borreliella</taxon>
    </lineage>
</organism>
<keyword evidence="2" id="KW-1185">Reference proteome</keyword>
<evidence type="ECO:0000313" key="2">
    <source>
        <dbReference type="Proteomes" id="UP000006163"/>
    </source>
</evidence>
<accession>C0R8P5</accession>
<evidence type="ECO:0000313" key="1">
    <source>
        <dbReference type="EMBL" id="ACN52856.1"/>
    </source>
</evidence>
<proteinExistence type="predicted"/>
<keyword evidence="1" id="KW-0614">Plasmid</keyword>